<dbReference type="EMBL" id="JAGSYN010000155">
    <property type="protein sequence ID" value="KAG7662982.1"/>
    <property type="molecule type" value="Genomic_DNA"/>
</dbReference>
<dbReference type="Proteomes" id="UP000694255">
    <property type="component" value="Unassembled WGS sequence"/>
</dbReference>
<keyword evidence="1" id="KW-0378">Hydrolase</keyword>
<dbReference type="GO" id="GO:0005739">
    <property type="term" value="C:mitochondrion"/>
    <property type="evidence" value="ECO:0007669"/>
    <property type="project" value="TreeGrafter"/>
</dbReference>
<dbReference type="PANTHER" id="PTHR43176">
    <property type="entry name" value="3-HYDROXYISOBUTYRYL-COA HYDROLASE-RELATED"/>
    <property type="match status" value="1"/>
</dbReference>
<dbReference type="InterPro" id="IPR032259">
    <property type="entry name" value="HIBYL-CoA-H"/>
</dbReference>
<dbReference type="PANTHER" id="PTHR43176:SF3">
    <property type="entry name" value="3-HYDROXYISOBUTYRYL-COA HYDROLASE, MITOCHONDRIAL"/>
    <property type="match status" value="1"/>
</dbReference>
<dbReference type="OrthoDB" id="1737613at2759"/>
<dbReference type="InterPro" id="IPR045004">
    <property type="entry name" value="ECH_dom"/>
</dbReference>
<gene>
    <name evidence="3" type="ORF">J8A68_003492</name>
</gene>
<comment type="caution">
    <text evidence="3">The sequence shown here is derived from an EMBL/GenBank/DDBJ whole genome shotgun (WGS) entry which is preliminary data.</text>
</comment>
<dbReference type="GeneID" id="73470292"/>
<dbReference type="Pfam" id="PF16113">
    <property type="entry name" value="ECH_2"/>
    <property type="match status" value="1"/>
</dbReference>
<sequence>MLRSTTSNLIRSSSSTTTRSIINRISKATMASVNEPVVLFKQVGNANFITLNRPAKLNSLNTEMIELMTPKLVEWAQETGNKTIILNSNSPKALCAGGDVAECSRTIKAGNPQYPCDFFQKEYNLNYIISTFPKPYVAIMDGITFGGGVGLSVHAPFRVATEKTKVAMPEMDIGFFPDVGATFFLPRLDNRLGYYYALTNTILTGLDAYMAGFATHYIKSENIPILEKRLSEVVNHLGGVKHFQEVNQVLDGMAEKKIPDDYKFPLSTEEIALINKAFNQKSIFHVIEYLKKDGSEFALKTLAKLNEKPTTSLAIAFDLMNEGVKNTIRQQFELEMIAATNLSCIDPAENDFANGVAHKLIHKIKSPPFPKWTPAEKVDNKFIQSMKYKSKNVLEHLKTPLLNPWFGVDYKEYPFKMGLPTNQDVAEYITGTDGSGRTYLPTPSELMKHFKAKYYSKAGIEYKINEILAIHGNTKAYDNKYVGWTP</sequence>
<dbReference type="GO" id="GO:0003860">
    <property type="term" value="F:3-hydroxyisobutyryl-CoA hydrolase activity"/>
    <property type="evidence" value="ECO:0007669"/>
    <property type="project" value="InterPro"/>
</dbReference>
<evidence type="ECO:0000256" key="1">
    <source>
        <dbReference type="ARBA" id="ARBA00022801"/>
    </source>
</evidence>
<keyword evidence="4" id="KW-1185">Reference proteome</keyword>
<feature type="domain" description="Enoyl-CoA hydratase/isomerase" evidence="2">
    <location>
        <begin position="47"/>
        <end position="384"/>
    </location>
</feature>
<dbReference type="PROSITE" id="PS00166">
    <property type="entry name" value="ENOYL_COA_HYDRATASE"/>
    <property type="match status" value="1"/>
</dbReference>
<protein>
    <submittedName>
        <fullName evidence="3">EHD3</fullName>
    </submittedName>
</protein>
<accession>A0A8J5QH47</accession>
<evidence type="ECO:0000313" key="4">
    <source>
        <dbReference type="Proteomes" id="UP000694255"/>
    </source>
</evidence>
<dbReference type="FunFam" id="3.90.226.10:FF:000080">
    <property type="entry name" value="3-hydroxyisobutyryl-CoA hydrolase, mitochondrial"/>
    <property type="match status" value="1"/>
</dbReference>
<evidence type="ECO:0000313" key="3">
    <source>
        <dbReference type="EMBL" id="KAG7662982.1"/>
    </source>
</evidence>
<dbReference type="RefSeq" id="XP_049263215.1">
    <property type="nucleotide sequence ID" value="XM_049407353.1"/>
</dbReference>
<proteinExistence type="predicted"/>
<name>A0A8J5QH47_9ASCO</name>
<dbReference type="NCBIfam" id="NF004127">
    <property type="entry name" value="PRK05617.1"/>
    <property type="match status" value="1"/>
</dbReference>
<dbReference type="AlphaFoldDB" id="A0A8J5QH47"/>
<dbReference type="InterPro" id="IPR018376">
    <property type="entry name" value="Enoyl-CoA_hyd/isom_CS"/>
</dbReference>
<dbReference type="GO" id="GO:0006574">
    <property type="term" value="P:L-valine catabolic process"/>
    <property type="evidence" value="ECO:0007669"/>
    <property type="project" value="TreeGrafter"/>
</dbReference>
<evidence type="ECO:0000259" key="2">
    <source>
        <dbReference type="Pfam" id="PF16113"/>
    </source>
</evidence>
<reference evidence="3 4" key="1">
    <citation type="journal article" date="2021" name="DNA Res.">
        <title>Genome analysis of Candida subhashii reveals its hybrid nature and dual mitochondrial genome conformations.</title>
        <authorList>
            <person name="Mixao V."/>
            <person name="Hegedusova E."/>
            <person name="Saus E."/>
            <person name="Pryszcz L.P."/>
            <person name="Cillingova A."/>
            <person name="Nosek J."/>
            <person name="Gabaldon T."/>
        </authorList>
    </citation>
    <scope>NUCLEOTIDE SEQUENCE [LARGE SCALE GENOMIC DNA]</scope>
    <source>
        <strain evidence="3 4">CBS 10753</strain>
    </source>
</reference>
<organism evidence="3 4">
    <name type="scientific">[Candida] subhashii</name>
    <dbReference type="NCBI Taxonomy" id="561895"/>
    <lineage>
        <taxon>Eukaryota</taxon>
        <taxon>Fungi</taxon>
        <taxon>Dikarya</taxon>
        <taxon>Ascomycota</taxon>
        <taxon>Saccharomycotina</taxon>
        <taxon>Pichiomycetes</taxon>
        <taxon>Debaryomycetaceae</taxon>
        <taxon>Spathaspora</taxon>
    </lineage>
</organism>
<dbReference type="CDD" id="cd06558">
    <property type="entry name" value="crotonase-like"/>
    <property type="match status" value="1"/>
</dbReference>